<dbReference type="RefSeq" id="WP_148858952.1">
    <property type="nucleotide sequence ID" value="NZ_PHNJ01000008.1"/>
</dbReference>
<protein>
    <submittedName>
        <fullName evidence="1">Uncharacterized protein</fullName>
    </submittedName>
</protein>
<evidence type="ECO:0000313" key="2">
    <source>
        <dbReference type="Proteomes" id="UP000766904"/>
    </source>
</evidence>
<name>A0A8J8Q1N2_9EURY</name>
<comment type="caution">
    <text evidence="1">The sequence shown here is derived from an EMBL/GenBank/DDBJ whole genome shotgun (WGS) entry which is preliminary data.</text>
</comment>
<dbReference type="Proteomes" id="UP000766904">
    <property type="component" value="Unassembled WGS sequence"/>
</dbReference>
<reference evidence="1" key="1">
    <citation type="submission" date="2017-11" db="EMBL/GenBank/DDBJ databases">
        <authorList>
            <person name="Kajale S.C."/>
            <person name="Sharma A."/>
        </authorList>
    </citation>
    <scope>NUCLEOTIDE SEQUENCE</scope>
    <source>
        <strain evidence="1">LS1_42</strain>
    </source>
</reference>
<gene>
    <name evidence="1" type="ORF">CV102_15730</name>
</gene>
<accession>A0A8J8Q1N2</accession>
<sequence>MAGGLDPTEEVDGSITVRLLDDSAESKQIRCSSYPDAIDVVKDHQHSVTVAKIVDRDDDVVFTSAEMDIEDWEVEWEHAKRRLSVDVEAHDCPYDSIACFADDRCVQCEMDDVQNRY</sequence>
<dbReference type="EMBL" id="PHNJ01000008">
    <property type="protein sequence ID" value="TYL37786.1"/>
    <property type="molecule type" value="Genomic_DNA"/>
</dbReference>
<dbReference type="AlphaFoldDB" id="A0A8J8Q1N2"/>
<evidence type="ECO:0000313" key="1">
    <source>
        <dbReference type="EMBL" id="TYL37786.1"/>
    </source>
</evidence>
<organism evidence="1 2">
    <name type="scientific">Natronococcus pandeyae</name>
    <dbReference type="NCBI Taxonomy" id="2055836"/>
    <lineage>
        <taxon>Archaea</taxon>
        <taxon>Methanobacteriati</taxon>
        <taxon>Methanobacteriota</taxon>
        <taxon>Stenosarchaea group</taxon>
        <taxon>Halobacteria</taxon>
        <taxon>Halobacteriales</taxon>
        <taxon>Natrialbaceae</taxon>
        <taxon>Natronococcus</taxon>
    </lineage>
</organism>
<proteinExistence type="predicted"/>
<keyword evidence="2" id="KW-1185">Reference proteome</keyword>
<dbReference type="OrthoDB" id="315046at2157"/>